<dbReference type="RefSeq" id="WP_200340332.1">
    <property type="nucleotide sequence ID" value="NZ_NRRL01000018.1"/>
</dbReference>
<proteinExistence type="predicted"/>
<keyword evidence="3" id="KW-1185">Reference proteome</keyword>
<evidence type="ECO:0000256" key="1">
    <source>
        <dbReference type="SAM" id="MobiDB-lite"/>
    </source>
</evidence>
<protein>
    <recommendedName>
        <fullName evidence="4">CopG family transcriptional regulator</fullName>
    </recommendedName>
</protein>
<name>A0ABS1DCG2_9PROT</name>
<evidence type="ECO:0008006" key="4">
    <source>
        <dbReference type="Google" id="ProtNLM"/>
    </source>
</evidence>
<feature type="compositionally biased region" description="Low complexity" evidence="1">
    <location>
        <begin position="66"/>
        <end position="82"/>
    </location>
</feature>
<feature type="compositionally biased region" description="Basic and acidic residues" evidence="1">
    <location>
        <begin position="35"/>
        <end position="49"/>
    </location>
</feature>
<sequence>MSNAKSIPITPRRKKNFKDDPGADDFVSGGMSRPSDTRPGETDRADTAPHARSTSAGAGEEAPSYPRAVAEAPEAAPDTAAPQHSAQIPPVGPKGKKTTDPLGNPWPWFTESVSKDREKIVNFRFPETLDAQLTVAAKRVGMSKKELAAKAVEDYVRRIFDSEGIAYDRDDM</sequence>
<comment type="caution">
    <text evidence="2">The sequence shown here is derived from an EMBL/GenBank/DDBJ whole genome shotgun (WGS) entry which is preliminary data.</text>
</comment>
<dbReference type="Proteomes" id="UP001296873">
    <property type="component" value="Unassembled WGS sequence"/>
</dbReference>
<feature type="region of interest" description="Disordered" evidence="1">
    <location>
        <begin position="1"/>
        <end position="110"/>
    </location>
</feature>
<evidence type="ECO:0000313" key="2">
    <source>
        <dbReference type="EMBL" id="MBK1668158.1"/>
    </source>
</evidence>
<reference evidence="2 3" key="1">
    <citation type="journal article" date="2020" name="Microorganisms">
        <title>Osmotic Adaptation and Compatible Solute Biosynthesis of Phototrophic Bacteria as Revealed from Genome Analyses.</title>
        <authorList>
            <person name="Imhoff J.F."/>
            <person name="Rahn T."/>
            <person name="Kunzel S."/>
            <person name="Keller A."/>
            <person name="Neulinger S.C."/>
        </authorList>
    </citation>
    <scope>NUCLEOTIDE SEQUENCE [LARGE SCALE GENOMIC DNA]</scope>
    <source>
        <strain evidence="2 3">DSM 9895</strain>
    </source>
</reference>
<gene>
    <name evidence="2" type="ORF">CKO28_08925</name>
</gene>
<accession>A0ABS1DCG2</accession>
<organism evidence="2 3">
    <name type="scientific">Rhodovibrio sodomensis</name>
    <dbReference type="NCBI Taxonomy" id="1088"/>
    <lineage>
        <taxon>Bacteria</taxon>
        <taxon>Pseudomonadati</taxon>
        <taxon>Pseudomonadota</taxon>
        <taxon>Alphaproteobacteria</taxon>
        <taxon>Rhodospirillales</taxon>
        <taxon>Rhodovibrionaceae</taxon>
        <taxon>Rhodovibrio</taxon>
    </lineage>
</organism>
<evidence type="ECO:0000313" key="3">
    <source>
        <dbReference type="Proteomes" id="UP001296873"/>
    </source>
</evidence>
<dbReference type="EMBL" id="NRRL01000018">
    <property type="protein sequence ID" value="MBK1668158.1"/>
    <property type="molecule type" value="Genomic_DNA"/>
</dbReference>